<feature type="transmembrane region" description="Helical" evidence="1">
    <location>
        <begin position="359"/>
        <end position="377"/>
    </location>
</feature>
<evidence type="ECO:0000259" key="2">
    <source>
        <dbReference type="Pfam" id="PF01757"/>
    </source>
</evidence>
<feature type="transmembrane region" description="Helical" evidence="1">
    <location>
        <begin position="389"/>
        <end position="411"/>
    </location>
</feature>
<reference evidence="3 4" key="1">
    <citation type="submission" date="2018-11" db="EMBL/GenBank/DDBJ databases">
        <authorList>
            <consortium name="Pathogen Informatics"/>
        </authorList>
    </citation>
    <scope>NUCLEOTIDE SEQUENCE [LARGE SCALE GENOMIC DNA]</scope>
</reference>
<feature type="transmembrane region" description="Helical" evidence="1">
    <location>
        <begin position="175"/>
        <end position="203"/>
    </location>
</feature>
<dbReference type="InterPro" id="IPR052728">
    <property type="entry name" value="O2_lipid_transport_reg"/>
</dbReference>
<dbReference type="InterPro" id="IPR002656">
    <property type="entry name" value="Acyl_transf_3_dom"/>
</dbReference>
<evidence type="ECO:0000256" key="1">
    <source>
        <dbReference type="SAM" id="Phobius"/>
    </source>
</evidence>
<dbReference type="Proteomes" id="UP000271098">
    <property type="component" value="Unassembled WGS sequence"/>
</dbReference>
<dbReference type="PANTHER" id="PTHR11161:SF70">
    <property type="entry name" value="ACYLTRANSFERASE 3 DOMAIN-CONTAINING PROTEIN"/>
    <property type="match status" value="1"/>
</dbReference>
<keyword evidence="1" id="KW-0472">Membrane</keyword>
<gene>
    <name evidence="3" type="ORF">GPUH_LOCUS118</name>
</gene>
<feature type="transmembrane region" description="Helical" evidence="1">
    <location>
        <begin position="417"/>
        <end position="441"/>
    </location>
</feature>
<name>A0A3P6Q910_9BILA</name>
<keyword evidence="1" id="KW-1133">Transmembrane helix</keyword>
<dbReference type="EMBL" id="UYRT01000078">
    <property type="protein sequence ID" value="VDK27358.1"/>
    <property type="molecule type" value="Genomic_DNA"/>
</dbReference>
<feature type="transmembrane region" description="Helical" evidence="1">
    <location>
        <begin position="453"/>
        <end position="474"/>
    </location>
</feature>
<dbReference type="GO" id="GO:0016747">
    <property type="term" value="F:acyltransferase activity, transferring groups other than amino-acyl groups"/>
    <property type="evidence" value="ECO:0007669"/>
    <property type="project" value="InterPro"/>
</dbReference>
<sequence>MECLHAAGETISVASEYPLMYCNAYKDLESNTSALGICLPATCSDDRTAVISTFVYPMLCTRSRHLKQWYQRFGALFDFISNKFLMATVFCSTVYHAVRGTKTKSLALQLFLAFSIIRNFQTITRPAKKHQKLITCIFGLRVIATLWVIVGHSTIFLQDFLVNVDEYRDSLKRNFFGQLVTNCFLSVEMFFLLSGILTSYGWFRTEPVTIRHWLQFYWHRVVRIWPAYAYVMFVVVLRYSVMHYHPVWQLDDQGAKCASNWWKNLLFINSITDNNCMPWSWYIGTEFIFHLLSPVYLLSFNKSCALGMTLSILTIFSSTILYVIKMCQYNFAPAQMLWVMPEIFNLDFMEQHRVLYIKPQYRISSYIIGLALGYFLATINQKSLSRSAIFCGWLLSALLGFSSLFGLYPALQGWHWWSYHLCYAALHRIAWAIAIAWLIFVCHHGHAYYLNKILSFHLFVPLSASCYSVSLHIFKSTGKITTEIIEKI</sequence>
<keyword evidence="1" id="KW-0812">Transmembrane</keyword>
<protein>
    <recommendedName>
        <fullName evidence="2">Acyltransferase 3 domain-containing protein</fullName>
    </recommendedName>
</protein>
<proteinExistence type="predicted"/>
<feature type="transmembrane region" description="Helical" evidence="1">
    <location>
        <begin position="133"/>
        <end position="155"/>
    </location>
</feature>
<keyword evidence="4" id="KW-1185">Reference proteome</keyword>
<dbReference type="Pfam" id="PF01757">
    <property type="entry name" value="Acyl_transf_3"/>
    <property type="match status" value="1"/>
</dbReference>
<accession>A0A3P6Q910</accession>
<feature type="domain" description="Acyltransferase 3" evidence="2">
    <location>
        <begin position="139"/>
        <end position="470"/>
    </location>
</feature>
<dbReference type="PANTHER" id="PTHR11161">
    <property type="entry name" value="O-ACYLTRANSFERASE"/>
    <property type="match status" value="1"/>
</dbReference>
<evidence type="ECO:0000313" key="4">
    <source>
        <dbReference type="Proteomes" id="UP000271098"/>
    </source>
</evidence>
<feature type="transmembrane region" description="Helical" evidence="1">
    <location>
        <begin position="224"/>
        <end position="241"/>
    </location>
</feature>
<evidence type="ECO:0000313" key="3">
    <source>
        <dbReference type="EMBL" id="VDK27358.1"/>
    </source>
</evidence>
<feature type="transmembrane region" description="Helical" evidence="1">
    <location>
        <begin position="305"/>
        <end position="324"/>
    </location>
</feature>
<organism evidence="3 4">
    <name type="scientific">Gongylonema pulchrum</name>
    <dbReference type="NCBI Taxonomy" id="637853"/>
    <lineage>
        <taxon>Eukaryota</taxon>
        <taxon>Metazoa</taxon>
        <taxon>Ecdysozoa</taxon>
        <taxon>Nematoda</taxon>
        <taxon>Chromadorea</taxon>
        <taxon>Rhabditida</taxon>
        <taxon>Spirurina</taxon>
        <taxon>Spiruromorpha</taxon>
        <taxon>Spiruroidea</taxon>
        <taxon>Gongylonematidae</taxon>
        <taxon>Gongylonema</taxon>
    </lineage>
</organism>
<dbReference type="AlphaFoldDB" id="A0A3P6Q910"/>
<dbReference type="OrthoDB" id="207378at2759"/>